<dbReference type="Gene3D" id="1.10.510.10">
    <property type="entry name" value="Transferase(Phosphotransferase) domain 1"/>
    <property type="match status" value="1"/>
</dbReference>
<dbReference type="SUPFAM" id="SSF56112">
    <property type="entry name" value="Protein kinase-like (PK-like)"/>
    <property type="match status" value="1"/>
</dbReference>
<organism evidence="2 3">
    <name type="scientific">Armillaria novae-zelandiae</name>
    <dbReference type="NCBI Taxonomy" id="153914"/>
    <lineage>
        <taxon>Eukaryota</taxon>
        <taxon>Fungi</taxon>
        <taxon>Dikarya</taxon>
        <taxon>Basidiomycota</taxon>
        <taxon>Agaricomycotina</taxon>
        <taxon>Agaricomycetes</taxon>
        <taxon>Agaricomycetidae</taxon>
        <taxon>Agaricales</taxon>
        <taxon>Marasmiineae</taxon>
        <taxon>Physalacriaceae</taxon>
        <taxon>Armillaria</taxon>
    </lineage>
</organism>
<comment type="caution">
    <text evidence="2">The sequence shown here is derived from an EMBL/GenBank/DDBJ whole genome shotgun (WGS) entry which is preliminary data.</text>
</comment>
<dbReference type="Proteomes" id="UP001175227">
    <property type="component" value="Unassembled WGS sequence"/>
</dbReference>
<sequence>MWWDLLPPEFNPGPPPKGEIFWSLHQAFLAESGYTLRPKYEPGWRPPPWKTEFEMIFSAEYDTYKKRSIMDATRTSDGRLLTLKSVSKSVHPHEAPIGRFLSSPPLASDPKNHCVPIFDVLQSPLDDDVQIIVMPRLYDFNDTPFDTVGELLDCFRQIFEGVEFMHKHFVAHRQVYLASVLDMHDCTLLNIVLDPDKMYPEGFNPVSPNLAPNRSDLKPVKYITRTKCWPRYYLIDFGISRRYDPSNGPPMEPPISGGDKHAPEHSIITVNPPWVDDCNPFPTDMYYLGSLLKRTFFDTFPPLQFLSPLTDDMIQWDPNMRPTIGEVIQRFAVLCNQRTTWQLRLPGCPERATFHQKLRQLKYFLLRIPPLPSTPFATDRTIDNASLRPFYTLTPARLAAHKSLGLF</sequence>
<dbReference type="EMBL" id="JAUEPR010000017">
    <property type="protein sequence ID" value="KAK0477407.1"/>
    <property type="molecule type" value="Genomic_DNA"/>
</dbReference>
<feature type="domain" description="Protein kinase" evidence="1">
    <location>
        <begin position="64"/>
        <end position="333"/>
    </location>
</feature>
<dbReference type="AlphaFoldDB" id="A0AA39P4F7"/>
<protein>
    <recommendedName>
        <fullName evidence="1">Protein kinase domain-containing protein</fullName>
    </recommendedName>
</protein>
<evidence type="ECO:0000259" key="1">
    <source>
        <dbReference type="SMART" id="SM00220"/>
    </source>
</evidence>
<accession>A0AA39P4F7</accession>
<evidence type="ECO:0000313" key="2">
    <source>
        <dbReference type="EMBL" id="KAK0477407.1"/>
    </source>
</evidence>
<reference evidence="2" key="1">
    <citation type="submission" date="2023-06" db="EMBL/GenBank/DDBJ databases">
        <authorList>
            <consortium name="Lawrence Berkeley National Laboratory"/>
            <person name="Ahrendt S."/>
            <person name="Sahu N."/>
            <person name="Indic B."/>
            <person name="Wong-Bajracharya J."/>
            <person name="Merenyi Z."/>
            <person name="Ke H.-M."/>
            <person name="Monk M."/>
            <person name="Kocsube S."/>
            <person name="Drula E."/>
            <person name="Lipzen A."/>
            <person name="Balint B."/>
            <person name="Henrissat B."/>
            <person name="Andreopoulos B."/>
            <person name="Martin F.M."/>
            <person name="Harder C.B."/>
            <person name="Rigling D."/>
            <person name="Ford K.L."/>
            <person name="Foster G.D."/>
            <person name="Pangilinan J."/>
            <person name="Papanicolaou A."/>
            <person name="Barry K."/>
            <person name="LaButti K."/>
            <person name="Viragh M."/>
            <person name="Koriabine M."/>
            <person name="Yan M."/>
            <person name="Riley R."/>
            <person name="Champramary S."/>
            <person name="Plett K.L."/>
            <person name="Tsai I.J."/>
            <person name="Slot J."/>
            <person name="Sipos G."/>
            <person name="Plett J."/>
            <person name="Nagy L.G."/>
            <person name="Grigoriev I.V."/>
        </authorList>
    </citation>
    <scope>NUCLEOTIDE SEQUENCE</scope>
    <source>
        <strain evidence="2">ICMP 16352</strain>
    </source>
</reference>
<dbReference type="SMART" id="SM00220">
    <property type="entry name" value="S_TKc"/>
    <property type="match status" value="1"/>
</dbReference>
<dbReference type="GO" id="GO:0005524">
    <property type="term" value="F:ATP binding"/>
    <property type="evidence" value="ECO:0007669"/>
    <property type="project" value="InterPro"/>
</dbReference>
<proteinExistence type="predicted"/>
<name>A0AA39P4F7_9AGAR</name>
<dbReference type="InterPro" id="IPR011009">
    <property type="entry name" value="Kinase-like_dom_sf"/>
</dbReference>
<dbReference type="InterPro" id="IPR000719">
    <property type="entry name" value="Prot_kinase_dom"/>
</dbReference>
<gene>
    <name evidence="2" type="ORF">IW261DRAFT_1338785</name>
</gene>
<evidence type="ECO:0000313" key="3">
    <source>
        <dbReference type="Proteomes" id="UP001175227"/>
    </source>
</evidence>
<dbReference type="GO" id="GO:0004672">
    <property type="term" value="F:protein kinase activity"/>
    <property type="evidence" value="ECO:0007669"/>
    <property type="project" value="InterPro"/>
</dbReference>
<keyword evidence="3" id="KW-1185">Reference proteome</keyword>